<evidence type="ECO:0000256" key="1">
    <source>
        <dbReference type="SAM" id="MobiDB-lite"/>
    </source>
</evidence>
<dbReference type="EMBL" id="SPHZ02000007">
    <property type="protein sequence ID" value="KAF0906140.1"/>
    <property type="molecule type" value="Genomic_DNA"/>
</dbReference>
<accession>A0A6G1D188</accession>
<gene>
    <name evidence="2" type="ORF">E2562_009130</name>
</gene>
<evidence type="ECO:0000313" key="2">
    <source>
        <dbReference type="EMBL" id="KAF0906140.1"/>
    </source>
</evidence>
<name>A0A6G1D188_9ORYZ</name>
<keyword evidence="3" id="KW-1185">Reference proteome</keyword>
<feature type="region of interest" description="Disordered" evidence="1">
    <location>
        <begin position="55"/>
        <end position="134"/>
    </location>
</feature>
<feature type="compositionally biased region" description="Low complexity" evidence="1">
    <location>
        <begin position="111"/>
        <end position="120"/>
    </location>
</feature>
<reference evidence="2 3" key="1">
    <citation type="submission" date="2019-11" db="EMBL/GenBank/DDBJ databases">
        <title>Whole genome sequence of Oryza granulata.</title>
        <authorList>
            <person name="Li W."/>
        </authorList>
    </citation>
    <scope>NUCLEOTIDE SEQUENCE [LARGE SCALE GENOMIC DNA]</scope>
    <source>
        <strain evidence="3">cv. Menghai</strain>
        <tissue evidence="2">Leaf</tissue>
    </source>
</reference>
<comment type="caution">
    <text evidence="2">The sequence shown here is derived from an EMBL/GenBank/DDBJ whole genome shotgun (WGS) entry which is preliminary data.</text>
</comment>
<organism evidence="2 3">
    <name type="scientific">Oryza meyeriana var. granulata</name>
    <dbReference type="NCBI Taxonomy" id="110450"/>
    <lineage>
        <taxon>Eukaryota</taxon>
        <taxon>Viridiplantae</taxon>
        <taxon>Streptophyta</taxon>
        <taxon>Embryophyta</taxon>
        <taxon>Tracheophyta</taxon>
        <taxon>Spermatophyta</taxon>
        <taxon>Magnoliopsida</taxon>
        <taxon>Liliopsida</taxon>
        <taxon>Poales</taxon>
        <taxon>Poaceae</taxon>
        <taxon>BOP clade</taxon>
        <taxon>Oryzoideae</taxon>
        <taxon>Oryzeae</taxon>
        <taxon>Oryzinae</taxon>
        <taxon>Oryza</taxon>
        <taxon>Oryza meyeriana</taxon>
    </lineage>
</organism>
<dbReference type="Proteomes" id="UP000479710">
    <property type="component" value="Unassembled WGS sequence"/>
</dbReference>
<evidence type="ECO:0000313" key="3">
    <source>
        <dbReference type="Proteomes" id="UP000479710"/>
    </source>
</evidence>
<dbReference type="AlphaFoldDB" id="A0A6G1D188"/>
<protein>
    <submittedName>
        <fullName evidence="2">Uncharacterized protein</fullName>
    </submittedName>
</protein>
<dbReference type="Gene3D" id="1.10.287.100">
    <property type="match status" value="1"/>
</dbReference>
<sequence>MAKTKDDNVAAVYTSVMDQVVGEVHGGLVAQGVSDVVGGVLAAIRARWEAKLAQRGAVQGRDGLDGDDGAPPPPPPWTVPSESTTSTVSMRRPSLGGGGGSYRREHFLPSAGDADPNAGAGDERRRRFSASGHA</sequence>
<proteinExistence type="predicted"/>
<feature type="compositionally biased region" description="Low complexity" evidence="1">
    <location>
        <begin position="79"/>
        <end position="89"/>
    </location>
</feature>
<dbReference type="OrthoDB" id="10570787at2759"/>